<feature type="region of interest" description="Disordered" evidence="1">
    <location>
        <begin position="1"/>
        <end position="52"/>
    </location>
</feature>
<name>H6QB29_PYROT</name>
<dbReference type="AlphaFoldDB" id="H6QB29"/>
<dbReference type="STRING" id="698757.Pogu_1999"/>
<dbReference type="Proteomes" id="UP000009062">
    <property type="component" value="Chromosome"/>
</dbReference>
<evidence type="ECO:0000256" key="1">
    <source>
        <dbReference type="SAM" id="MobiDB-lite"/>
    </source>
</evidence>
<dbReference type="KEGG" id="pog:Pogu_1999"/>
<dbReference type="EMBL" id="CP003316">
    <property type="protein sequence ID" value="AFA40026.1"/>
    <property type="molecule type" value="Genomic_DNA"/>
</dbReference>
<proteinExistence type="predicted"/>
<gene>
    <name evidence="2" type="ordered locus">Pogu_1999</name>
</gene>
<organism evidence="2 3">
    <name type="scientific">Pyrobaculum oguniense (strain DSM 13380 / JCM 10595 / TE7)</name>
    <dbReference type="NCBI Taxonomy" id="698757"/>
    <lineage>
        <taxon>Archaea</taxon>
        <taxon>Thermoproteota</taxon>
        <taxon>Thermoprotei</taxon>
        <taxon>Thermoproteales</taxon>
        <taxon>Thermoproteaceae</taxon>
        <taxon>Pyrobaculum</taxon>
    </lineage>
</organism>
<evidence type="ECO:0000313" key="2">
    <source>
        <dbReference type="EMBL" id="AFA40026.1"/>
    </source>
</evidence>
<keyword evidence="3" id="KW-1185">Reference proteome</keyword>
<protein>
    <submittedName>
        <fullName evidence="2">Uncharacterized protein</fullName>
    </submittedName>
</protein>
<dbReference type="HOGENOM" id="CLU_3075511_0_0_2"/>
<accession>H6QB29</accession>
<evidence type="ECO:0000313" key="3">
    <source>
        <dbReference type="Proteomes" id="UP000009062"/>
    </source>
</evidence>
<sequence length="52" mass="5251">MQMSSKARPGVAAGGSQAGRFNSGRDPVAPKSCLKGDAPLSIKTHARGLSPT</sequence>
<reference evidence="2 3" key="1">
    <citation type="journal article" date="2012" name="Stand. Genomic Sci.">
        <title>Complete genome sequence of Pyrobaculum oguniense.</title>
        <authorList>
            <person name="Bernick D.L."/>
            <person name="Karplus K."/>
            <person name="Lui L.M."/>
            <person name="Coker J.K."/>
            <person name="Murphy J.N."/>
            <person name="Chan P.P."/>
            <person name="Cozen A.E."/>
            <person name="Lowe T.M."/>
        </authorList>
    </citation>
    <scope>NUCLEOTIDE SEQUENCE [LARGE SCALE GENOMIC DNA]</scope>
    <source>
        <strain evidence="2 3">TE7</strain>
    </source>
</reference>